<proteinExistence type="predicted"/>
<dbReference type="Proteomes" id="UP000242864">
    <property type="component" value="Chromosome"/>
</dbReference>
<sequence length="131" mass="15177">MKKPKDYIYDVFQKIGNNKMKLIFIVVLIIGILFIGMGTFIPELNRQTYKGVVVEKYREHHDLTTGTTQWIVLKQGDRTIKIENNDILLHGKWDSKAIQKEIREGQQATVHTIGFDLPSIGLHPNLYQIEQ</sequence>
<protein>
    <submittedName>
        <fullName evidence="2">Uncharacterized protein</fullName>
    </submittedName>
</protein>
<reference evidence="2 3" key="1">
    <citation type="submission" date="2017-04" db="EMBL/GenBank/DDBJ databases">
        <authorList>
            <person name="Veseli I.A."/>
            <person name="Tang C."/>
            <person name="Pombert J.-F."/>
        </authorList>
    </citation>
    <scope>NUCLEOTIDE SEQUENCE [LARGE SCALE GENOMIC DNA]</scope>
    <source>
        <strain evidence="2 3">ATCC 700373</strain>
    </source>
</reference>
<accession>A0AAC9RRZ9</accession>
<organism evidence="2 3">
    <name type="scientific">Staphylococcus lutrae</name>
    <dbReference type="NCBI Taxonomy" id="155085"/>
    <lineage>
        <taxon>Bacteria</taxon>
        <taxon>Bacillati</taxon>
        <taxon>Bacillota</taxon>
        <taxon>Bacilli</taxon>
        <taxon>Bacillales</taxon>
        <taxon>Staphylococcaceae</taxon>
        <taxon>Staphylococcus</taxon>
    </lineage>
</organism>
<evidence type="ECO:0000313" key="2">
    <source>
        <dbReference type="EMBL" id="ARJ50599.1"/>
    </source>
</evidence>
<evidence type="ECO:0000256" key="1">
    <source>
        <dbReference type="SAM" id="Phobius"/>
    </source>
</evidence>
<keyword evidence="1" id="KW-0472">Membrane</keyword>
<keyword evidence="1" id="KW-1133">Transmembrane helix</keyword>
<keyword evidence="3" id="KW-1185">Reference proteome</keyword>
<name>A0AAC9RRZ9_9STAP</name>
<evidence type="ECO:0000313" key="3">
    <source>
        <dbReference type="Proteomes" id="UP000242864"/>
    </source>
</evidence>
<dbReference type="EMBL" id="CP020773">
    <property type="protein sequence ID" value="ARJ50599.1"/>
    <property type="molecule type" value="Genomic_DNA"/>
</dbReference>
<gene>
    <name evidence="2" type="ORF">B5P37_04340</name>
</gene>
<dbReference type="RefSeq" id="WP_085237077.1">
    <property type="nucleotide sequence ID" value="NZ_CP020773.1"/>
</dbReference>
<keyword evidence="1" id="KW-0812">Transmembrane</keyword>
<feature type="transmembrane region" description="Helical" evidence="1">
    <location>
        <begin position="21"/>
        <end position="41"/>
    </location>
</feature>
<dbReference type="AlphaFoldDB" id="A0AAC9RRZ9"/>
<dbReference type="KEGG" id="slz:B5P37_04340"/>